<proteinExistence type="predicted"/>
<gene>
    <name evidence="2" type="ORF">ENG14_05225</name>
</gene>
<sequence>MSIKVLITRTVPQEKGRDMLKLFKEMRSLATGQDGYISGETLKSSDRLDVYLVISIWVSANDWENWLKNKERQEIQGKIDILLGGKTTYEMFHYGLRE</sequence>
<dbReference type="Pfam" id="PF03992">
    <property type="entry name" value="ABM"/>
    <property type="match status" value="1"/>
</dbReference>
<dbReference type="InterPro" id="IPR011008">
    <property type="entry name" value="Dimeric_a/b-barrel"/>
</dbReference>
<evidence type="ECO:0000259" key="1">
    <source>
        <dbReference type="PROSITE" id="PS51725"/>
    </source>
</evidence>
<protein>
    <submittedName>
        <fullName evidence="2">Antibiotic biosynthesis monooxygenase</fullName>
    </submittedName>
</protein>
<evidence type="ECO:0000313" key="2">
    <source>
        <dbReference type="EMBL" id="HDL90286.1"/>
    </source>
</evidence>
<dbReference type="SUPFAM" id="SSF54909">
    <property type="entry name" value="Dimeric alpha+beta barrel"/>
    <property type="match status" value="1"/>
</dbReference>
<dbReference type="PROSITE" id="PS51725">
    <property type="entry name" value="ABM"/>
    <property type="match status" value="1"/>
</dbReference>
<keyword evidence="2" id="KW-0503">Monooxygenase</keyword>
<reference evidence="2" key="1">
    <citation type="journal article" date="2020" name="mSystems">
        <title>Genome- and Community-Level Interaction Insights into Carbon Utilization and Element Cycling Functions of Hydrothermarchaeota in Hydrothermal Sediment.</title>
        <authorList>
            <person name="Zhou Z."/>
            <person name="Liu Y."/>
            <person name="Xu W."/>
            <person name="Pan J."/>
            <person name="Luo Z.H."/>
            <person name="Li M."/>
        </authorList>
    </citation>
    <scope>NUCLEOTIDE SEQUENCE [LARGE SCALE GENOMIC DNA]</scope>
    <source>
        <strain evidence="2">HyVt-19</strain>
    </source>
</reference>
<dbReference type="Proteomes" id="UP000886355">
    <property type="component" value="Unassembled WGS sequence"/>
</dbReference>
<dbReference type="EMBL" id="DQZW01000246">
    <property type="protein sequence ID" value="HDL90286.1"/>
    <property type="molecule type" value="Genomic_DNA"/>
</dbReference>
<accession>A0A7C0WVP2</accession>
<dbReference type="InterPro" id="IPR007138">
    <property type="entry name" value="ABM_dom"/>
</dbReference>
<name>A0A7C0WVP2_9BACT</name>
<organism evidence="2">
    <name type="scientific">Thermodesulforhabdus norvegica</name>
    <dbReference type="NCBI Taxonomy" id="39841"/>
    <lineage>
        <taxon>Bacteria</taxon>
        <taxon>Pseudomonadati</taxon>
        <taxon>Thermodesulfobacteriota</taxon>
        <taxon>Syntrophobacteria</taxon>
        <taxon>Syntrophobacterales</taxon>
        <taxon>Thermodesulforhabdaceae</taxon>
        <taxon>Thermodesulforhabdus</taxon>
    </lineage>
</organism>
<feature type="domain" description="ABM" evidence="1">
    <location>
        <begin position="3"/>
        <end position="91"/>
    </location>
</feature>
<dbReference type="Gene3D" id="3.30.70.100">
    <property type="match status" value="1"/>
</dbReference>
<dbReference type="GO" id="GO:0004497">
    <property type="term" value="F:monooxygenase activity"/>
    <property type="evidence" value="ECO:0007669"/>
    <property type="project" value="UniProtKB-KW"/>
</dbReference>
<comment type="caution">
    <text evidence="2">The sequence shown here is derived from an EMBL/GenBank/DDBJ whole genome shotgun (WGS) entry which is preliminary data.</text>
</comment>
<keyword evidence="2" id="KW-0560">Oxidoreductase</keyword>
<dbReference type="AlphaFoldDB" id="A0A7C0WVP2"/>